<organism evidence="3 4">
    <name type="scientific">Vespula germanica</name>
    <name type="common">German yellow jacket</name>
    <name type="synonym">Paravespula germanica</name>
    <dbReference type="NCBI Taxonomy" id="30212"/>
    <lineage>
        <taxon>Eukaryota</taxon>
        <taxon>Metazoa</taxon>
        <taxon>Ecdysozoa</taxon>
        <taxon>Arthropoda</taxon>
        <taxon>Hexapoda</taxon>
        <taxon>Insecta</taxon>
        <taxon>Pterygota</taxon>
        <taxon>Neoptera</taxon>
        <taxon>Endopterygota</taxon>
        <taxon>Hymenoptera</taxon>
        <taxon>Apocrita</taxon>
        <taxon>Aculeata</taxon>
        <taxon>Vespoidea</taxon>
        <taxon>Vespidae</taxon>
        <taxon>Vespinae</taxon>
        <taxon>Vespula</taxon>
    </lineage>
</organism>
<feature type="compositionally biased region" description="Acidic residues" evidence="1">
    <location>
        <begin position="179"/>
        <end position="192"/>
    </location>
</feature>
<gene>
    <name evidence="3" type="ORF">HZH68_000403</name>
</gene>
<comment type="caution">
    <text evidence="3">The sequence shown here is derived from an EMBL/GenBank/DDBJ whole genome shotgun (WGS) entry which is preliminary data.</text>
</comment>
<feature type="compositionally biased region" description="Basic and acidic residues" evidence="1">
    <location>
        <begin position="167"/>
        <end position="178"/>
    </location>
</feature>
<dbReference type="AlphaFoldDB" id="A0A834U5Y9"/>
<accession>A0A834U5Y9</accession>
<evidence type="ECO:0000313" key="3">
    <source>
        <dbReference type="EMBL" id="KAF7417750.1"/>
    </source>
</evidence>
<reference evidence="3" key="1">
    <citation type="journal article" date="2020" name="G3 (Bethesda)">
        <title>High-Quality Assemblies for Three Invasive Social Wasps from the &lt;i&gt;Vespula&lt;/i&gt; Genus.</title>
        <authorList>
            <person name="Harrop T.W.R."/>
            <person name="Guhlin J."/>
            <person name="McLaughlin G.M."/>
            <person name="Permina E."/>
            <person name="Stockwell P."/>
            <person name="Gilligan J."/>
            <person name="Le Lec M.F."/>
            <person name="Gruber M.A.M."/>
            <person name="Quinn O."/>
            <person name="Lovegrove M."/>
            <person name="Duncan E.J."/>
            <person name="Remnant E.J."/>
            <person name="Van Eeckhoven J."/>
            <person name="Graham B."/>
            <person name="Knapp R.A."/>
            <person name="Langford K.W."/>
            <person name="Kronenberg Z."/>
            <person name="Press M.O."/>
            <person name="Eacker S.M."/>
            <person name="Wilson-Rankin E.E."/>
            <person name="Purcell J."/>
            <person name="Lester P.J."/>
            <person name="Dearden P.K."/>
        </authorList>
    </citation>
    <scope>NUCLEOTIDE SEQUENCE</scope>
    <source>
        <strain evidence="3">Linc-1</strain>
    </source>
</reference>
<feature type="region of interest" description="Disordered" evidence="1">
    <location>
        <begin position="165"/>
        <end position="219"/>
    </location>
</feature>
<feature type="compositionally biased region" description="Basic residues" evidence="1">
    <location>
        <begin position="196"/>
        <end position="212"/>
    </location>
</feature>
<evidence type="ECO:0000256" key="2">
    <source>
        <dbReference type="SAM" id="Phobius"/>
    </source>
</evidence>
<dbReference type="EMBL" id="JACSDZ010000001">
    <property type="protein sequence ID" value="KAF7417750.1"/>
    <property type="molecule type" value="Genomic_DNA"/>
</dbReference>
<proteinExistence type="predicted"/>
<evidence type="ECO:0000313" key="4">
    <source>
        <dbReference type="Proteomes" id="UP000617340"/>
    </source>
</evidence>
<keyword evidence="2" id="KW-0812">Transmembrane</keyword>
<keyword evidence="2" id="KW-0472">Membrane</keyword>
<evidence type="ECO:0000256" key="1">
    <source>
        <dbReference type="SAM" id="MobiDB-lite"/>
    </source>
</evidence>
<feature type="transmembrane region" description="Helical" evidence="2">
    <location>
        <begin position="16"/>
        <end position="34"/>
    </location>
</feature>
<keyword evidence="2" id="KW-1133">Transmembrane helix</keyword>
<sequence>MSRTTMTTAMVDSLPFLWSFCVGANIGMLLLLLLHGMNKEKSSLAMEADLKRERDEEEEEEEEVEEDEEEEEEEEKEEGNGRSTNPWIPVARRVLFATAAIASTVQIECASESIIVHISTEGRTDFHGLVYPRGLSKNSSCLQEYRSQPSPITYNLPLRSCNTMPTELRRLDRGKREVEEEEEEDEEEDEDEEKKKKTKTKRRRRRRRRRRRDCGEGRV</sequence>
<feature type="region of interest" description="Disordered" evidence="1">
    <location>
        <begin position="47"/>
        <end position="85"/>
    </location>
</feature>
<protein>
    <submittedName>
        <fullName evidence="3">Uncharacterized protein</fullName>
    </submittedName>
</protein>
<feature type="compositionally biased region" description="Acidic residues" evidence="1">
    <location>
        <begin position="55"/>
        <end position="77"/>
    </location>
</feature>
<dbReference type="Proteomes" id="UP000617340">
    <property type="component" value="Unassembled WGS sequence"/>
</dbReference>
<keyword evidence="4" id="KW-1185">Reference proteome</keyword>
<name>A0A834U5Y9_VESGE</name>